<feature type="region of interest" description="Disordered" evidence="1">
    <location>
        <begin position="40"/>
        <end position="59"/>
    </location>
</feature>
<evidence type="ECO:0000313" key="3">
    <source>
        <dbReference type="Proteomes" id="UP001604336"/>
    </source>
</evidence>
<sequence>MKLIVSKYFIFLEEEFILREDSGNKVDVEEIQKTTNEIDQLDEPTAKPASDEAHIDNGKLEVPDDMSALEKSNRVIRHLRRHDLLITNDEFLIEKDEPTI</sequence>
<protein>
    <submittedName>
        <fullName evidence="2">Uncharacterized protein</fullName>
    </submittedName>
</protein>
<evidence type="ECO:0000313" key="2">
    <source>
        <dbReference type="EMBL" id="KAL2466143.1"/>
    </source>
</evidence>
<organism evidence="2 3">
    <name type="scientific">Abeliophyllum distichum</name>
    <dbReference type="NCBI Taxonomy" id="126358"/>
    <lineage>
        <taxon>Eukaryota</taxon>
        <taxon>Viridiplantae</taxon>
        <taxon>Streptophyta</taxon>
        <taxon>Embryophyta</taxon>
        <taxon>Tracheophyta</taxon>
        <taxon>Spermatophyta</taxon>
        <taxon>Magnoliopsida</taxon>
        <taxon>eudicotyledons</taxon>
        <taxon>Gunneridae</taxon>
        <taxon>Pentapetalae</taxon>
        <taxon>asterids</taxon>
        <taxon>lamiids</taxon>
        <taxon>Lamiales</taxon>
        <taxon>Oleaceae</taxon>
        <taxon>Forsythieae</taxon>
        <taxon>Abeliophyllum</taxon>
    </lineage>
</organism>
<reference evidence="3" key="1">
    <citation type="submission" date="2024-07" db="EMBL/GenBank/DDBJ databases">
        <title>Two chromosome-level genome assemblies of Korean endemic species Abeliophyllum distichum and Forsythia ovata (Oleaceae).</title>
        <authorList>
            <person name="Jang H."/>
        </authorList>
    </citation>
    <scope>NUCLEOTIDE SEQUENCE [LARGE SCALE GENOMIC DNA]</scope>
</reference>
<keyword evidence="3" id="KW-1185">Reference proteome</keyword>
<dbReference type="Proteomes" id="UP001604336">
    <property type="component" value="Unassembled WGS sequence"/>
</dbReference>
<proteinExistence type="predicted"/>
<name>A0ABD1PQF2_9LAMI</name>
<dbReference type="EMBL" id="JBFOLK010000013">
    <property type="protein sequence ID" value="KAL2466143.1"/>
    <property type="molecule type" value="Genomic_DNA"/>
</dbReference>
<comment type="caution">
    <text evidence="2">The sequence shown here is derived from an EMBL/GenBank/DDBJ whole genome shotgun (WGS) entry which is preliminary data.</text>
</comment>
<dbReference type="AlphaFoldDB" id="A0ABD1PQF2"/>
<feature type="compositionally biased region" description="Basic and acidic residues" evidence="1">
    <location>
        <begin position="49"/>
        <end position="59"/>
    </location>
</feature>
<gene>
    <name evidence="2" type="ORF">Adt_41994</name>
</gene>
<evidence type="ECO:0000256" key="1">
    <source>
        <dbReference type="SAM" id="MobiDB-lite"/>
    </source>
</evidence>
<accession>A0ABD1PQF2</accession>